<dbReference type="InterPro" id="IPR026015">
    <property type="entry name" value="ATP_synth_OSCP/delta_N_sf"/>
</dbReference>
<dbReference type="GO" id="GO:0005886">
    <property type="term" value="C:plasma membrane"/>
    <property type="evidence" value="ECO:0007669"/>
    <property type="project" value="UniProtKB-SubCell"/>
</dbReference>
<reference evidence="9 10" key="1">
    <citation type="submission" date="2009-10" db="EMBL/GenBank/DDBJ databases">
        <title>Complete sequence of Halothiobacillus neapolitanus c2.</title>
        <authorList>
            <consortium name="US DOE Joint Genome Institute"/>
            <person name="Lucas S."/>
            <person name="Copeland A."/>
            <person name="Lapidus A."/>
            <person name="Glavina del Rio T."/>
            <person name="Tice H."/>
            <person name="Bruce D."/>
            <person name="Goodwin L."/>
            <person name="Pitluck S."/>
            <person name="Davenport K."/>
            <person name="Brettin T."/>
            <person name="Detter J.C."/>
            <person name="Han C."/>
            <person name="Tapia R."/>
            <person name="Larimer F."/>
            <person name="Land M."/>
            <person name="Hauser L."/>
            <person name="Kyrpides N."/>
            <person name="Mikhailova N."/>
            <person name="Kerfeld C."/>
            <person name="Cannon G."/>
            <person name="Heinhort S."/>
        </authorList>
    </citation>
    <scope>NUCLEOTIDE SEQUENCE [LARGE SCALE GENOMIC DNA]</scope>
    <source>
        <strain evidence="10">ATCC 23641 / c2</strain>
    </source>
</reference>
<keyword evidence="5 8" id="KW-0472">Membrane</keyword>
<dbReference type="NCBIfam" id="TIGR01145">
    <property type="entry name" value="ATP_synt_delta"/>
    <property type="match status" value="1"/>
</dbReference>
<dbReference type="GO" id="GO:0045259">
    <property type="term" value="C:proton-transporting ATP synthase complex"/>
    <property type="evidence" value="ECO:0007669"/>
    <property type="project" value="UniProtKB-KW"/>
</dbReference>
<evidence type="ECO:0000313" key="10">
    <source>
        <dbReference type="Proteomes" id="UP000009102"/>
    </source>
</evidence>
<gene>
    <name evidence="8" type="primary">atpH</name>
    <name evidence="9" type="ordered locus">Hneap_2328</name>
</gene>
<evidence type="ECO:0000256" key="1">
    <source>
        <dbReference type="ARBA" id="ARBA00004370"/>
    </source>
</evidence>
<dbReference type="InterPro" id="IPR000711">
    <property type="entry name" value="ATPase_OSCP/dsu"/>
</dbReference>
<keyword evidence="2 8" id="KW-0813">Transport</keyword>
<dbReference type="PROSITE" id="PS00389">
    <property type="entry name" value="ATPASE_DELTA"/>
    <property type="match status" value="1"/>
</dbReference>
<accession>D0KX18</accession>
<comment type="subcellular location">
    <subcellularLocation>
        <location evidence="8">Cell inner membrane</location>
        <topology evidence="8">Peripheral membrane protein</topology>
    </subcellularLocation>
    <subcellularLocation>
        <location evidence="1">Membrane</location>
    </subcellularLocation>
</comment>
<dbReference type="InterPro" id="IPR020781">
    <property type="entry name" value="ATPase_OSCP/d_CS"/>
</dbReference>
<organism evidence="9 10">
    <name type="scientific">Halothiobacillus neapolitanus (strain ATCC 23641 / DSM 15147 / CIP 104769 / NCIMB 8539 / c2)</name>
    <name type="common">Thiobacillus neapolitanus</name>
    <dbReference type="NCBI Taxonomy" id="555778"/>
    <lineage>
        <taxon>Bacteria</taxon>
        <taxon>Pseudomonadati</taxon>
        <taxon>Pseudomonadota</taxon>
        <taxon>Gammaproteobacteria</taxon>
        <taxon>Chromatiales</taxon>
        <taxon>Halothiobacillaceae</taxon>
        <taxon>Halothiobacillus</taxon>
    </lineage>
</organism>
<dbReference type="STRING" id="555778.Hneap_2328"/>
<dbReference type="Gene3D" id="1.10.520.20">
    <property type="entry name" value="N-terminal domain of the delta subunit of the F1F0-ATP synthase"/>
    <property type="match status" value="1"/>
</dbReference>
<dbReference type="EMBL" id="CP001801">
    <property type="protein sequence ID" value="ACX97138.1"/>
    <property type="molecule type" value="Genomic_DNA"/>
</dbReference>
<evidence type="ECO:0000313" key="9">
    <source>
        <dbReference type="EMBL" id="ACX97138.1"/>
    </source>
</evidence>
<evidence type="ECO:0000256" key="4">
    <source>
        <dbReference type="ARBA" id="ARBA00023065"/>
    </source>
</evidence>
<dbReference type="OrthoDB" id="9816221at2"/>
<evidence type="ECO:0000256" key="8">
    <source>
        <dbReference type="HAMAP-Rule" id="MF_01416"/>
    </source>
</evidence>
<name>D0KX18_HALNC</name>
<keyword evidence="3 8" id="KW-0375">Hydrogen ion transport</keyword>
<dbReference type="RefSeq" id="WP_012825169.1">
    <property type="nucleotide sequence ID" value="NC_013422.1"/>
</dbReference>
<keyword evidence="8" id="KW-1003">Cell membrane</keyword>
<dbReference type="GO" id="GO:0046933">
    <property type="term" value="F:proton-transporting ATP synthase activity, rotational mechanism"/>
    <property type="evidence" value="ECO:0007669"/>
    <property type="project" value="UniProtKB-UniRule"/>
</dbReference>
<comment type="function">
    <text evidence="8">This protein is part of the stalk that links CF(0) to CF(1). It either transmits conformational changes from CF(0) to CF(1) or is implicated in proton conduction.</text>
</comment>
<evidence type="ECO:0000256" key="3">
    <source>
        <dbReference type="ARBA" id="ARBA00022781"/>
    </source>
</evidence>
<evidence type="ECO:0000256" key="5">
    <source>
        <dbReference type="ARBA" id="ARBA00023136"/>
    </source>
</evidence>
<dbReference type="PRINTS" id="PR00125">
    <property type="entry name" value="ATPASEDELTA"/>
</dbReference>
<dbReference type="KEGG" id="hna:Hneap_2328"/>
<evidence type="ECO:0000256" key="2">
    <source>
        <dbReference type="ARBA" id="ARBA00022448"/>
    </source>
</evidence>
<dbReference type="HOGENOM" id="CLU_085114_3_0_6"/>
<evidence type="ECO:0000256" key="7">
    <source>
        <dbReference type="ARBA" id="ARBA00023310"/>
    </source>
</evidence>
<keyword evidence="10" id="KW-1185">Reference proteome</keyword>
<keyword evidence="6 8" id="KW-0139">CF(1)</keyword>
<keyword evidence="4 8" id="KW-0406">Ion transport</keyword>
<dbReference type="Proteomes" id="UP000009102">
    <property type="component" value="Chromosome"/>
</dbReference>
<dbReference type="eggNOG" id="COG0712">
    <property type="taxonomic scope" value="Bacteria"/>
</dbReference>
<dbReference type="Pfam" id="PF00213">
    <property type="entry name" value="OSCP"/>
    <property type="match status" value="1"/>
</dbReference>
<keyword evidence="8" id="KW-0997">Cell inner membrane</keyword>
<dbReference type="PANTHER" id="PTHR11910">
    <property type="entry name" value="ATP SYNTHASE DELTA CHAIN"/>
    <property type="match status" value="1"/>
</dbReference>
<sequence>MSENIQVAQSYAKAIHELCSTPAVANVWSKSLAFLAQVVKNPDMDRFLADISRPSEVRTNSFLSVVSSELEPQAVNMVRLLGENGRLAILPEIADQFELLRAQAEQRMTATVVSAYPLTESEINNIKSALNKRLNRTIDLITETDDSLIAGAIIRAGDLVIDGSMRGGIQKLATQLSR</sequence>
<dbReference type="NCBIfam" id="NF004402">
    <property type="entry name" value="PRK05758.2-2"/>
    <property type="match status" value="1"/>
</dbReference>
<dbReference type="HAMAP" id="MF_01416">
    <property type="entry name" value="ATP_synth_delta_bact"/>
    <property type="match status" value="1"/>
</dbReference>
<comment type="function">
    <text evidence="8">F(1)F(0) ATP synthase produces ATP from ADP in the presence of a proton or sodium gradient. F-type ATPases consist of two structural domains, F(1) containing the extramembraneous catalytic core and F(0) containing the membrane proton channel, linked together by a central stalk and a peripheral stalk. During catalysis, ATP synthesis in the catalytic domain of F(1) is coupled via a rotary mechanism of the central stalk subunits to proton translocation.</text>
</comment>
<protein>
    <recommendedName>
        <fullName evidence="8">ATP synthase subunit delta</fullName>
    </recommendedName>
    <alternativeName>
        <fullName evidence="8">ATP synthase F(1) sector subunit delta</fullName>
    </alternativeName>
    <alternativeName>
        <fullName evidence="8">F-type ATPase subunit delta</fullName>
        <shortName evidence="8">F-ATPase subunit delta</shortName>
    </alternativeName>
</protein>
<comment type="subunit">
    <text evidence="8">F-type ATPases have 2 components, F(1) - the catalytic core - and F(0) - the membrane proton channel. F(1) has five subunits: alpha(3), beta(3), gamma(1), delta(1), epsilon(1). F(0) has three main subunits: a(1), b(2) and c(10-14). The alpha and beta chains form an alternating ring which encloses part of the gamma chain. F(1) is attached to F(0) by a central stalk formed by the gamma and epsilon chains, while a peripheral stalk is formed by the delta and b chains.</text>
</comment>
<proteinExistence type="inferred from homology"/>
<dbReference type="AlphaFoldDB" id="D0KX18"/>
<comment type="similarity">
    <text evidence="8">Belongs to the ATPase delta chain family.</text>
</comment>
<dbReference type="SUPFAM" id="SSF47928">
    <property type="entry name" value="N-terminal domain of the delta subunit of the F1F0-ATP synthase"/>
    <property type="match status" value="1"/>
</dbReference>
<keyword evidence="7 8" id="KW-0066">ATP synthesis</keyword>
<evidence type="ECO:0000256" key="6">
    <source>
        <dbReference type="ARBA" id="ARBA00023196"/>
    </source>
</evidence>